<dbReference type="InterPro" id="IPR029063">
    <property type="entry name" value="SAM-dependent_MTases_sf"/>
</dbReference>
<evidence type="ECO:0000259" key="19">
    <source>
        <dbReference type="PROSITE" id="PS50926"/>
    </source>
</evidence>
<evidence type="ECO:0000256" key="12">
    <source>
        <dbReference type="ARBA" id="ARBA00049790"/>
    </source>
</evidence>
<dbReference type="Pfam" id="PF09445">
    <property type="entry name" value="Methyltransf_15"/>
    <property type="match status" value="1"/>
</dbReference>
<evidence type="ECO:0000313" key="20">
    <source>
        <dbReference type="EMBL" id="KAI1855747.1"/>
    </source>
</evidence>
<feature type="active site" evidence="17">
    <location>
        <position position="571"/>
    </location>
</feature>
<dbReference type="PROSITE" id="PS50926">
    <property type="entry name" value="TRAM"/>
    <property type="match status" value="1"/>
</dbReference>
<dbReference type="SUPFAM" id="SSF53335">
    <property type="entry name" value="S-adenosyl-L-methionine-dependent methyltransferases"/>
    <property type="match status" value="1"/>
</dbReference>
<evidence type="ECO:0000256" key="10">
    <source>
        <dbReference type="ARBA" id="ARBA00048763"/>
    </source>
</evidence>
<dbReference type="InterPro" id="IPR025795">
    <property type="entry name" value="tRNA_(uracil-5-)_MeTrfase"/>
</dbReference>
<keyword evidence="21" id="KW-1185">Reference proteome</keyword>
<dbReference type="PROSITE" id="PS01230">
    <property type="entry name" value="TRMA_1"/>
    <property type="match status" value="1"/>
</dbReference>
<dbReference type="PROSITE" id="PS51622">
    <property type="entry name" value="SAM_MT_RNA_M5U_2"/>
    <property type="match status" value="1"/>
</dbReference>
<evidence type="ECO:0000256" key="16">
    <source>
        <dbReference type="PROSITE-ProRule" id="PRU01024"/>
    </source>
</evidence>
<dbReference type="InterPro" id="IPR010280">
    <property type="entry name" value="U5_MeTrfase_fam"/>
</dbReference>
<evidence type="ECO:0000256" key="4">
    <source>
        <dbReference type="ARBA" id="ARBA00022691"/>
    </source>
</evidence>
<evidence type="ECO:0000256" key="8">
    <source>
        <dbReference type="ARBA" id="ARBA00047418"/>
    </source>
</evidence>
<evidence type="ECO:0000256" key="1">
    <source>
        <dbReference type="ARBA" id="ARBA00018517"/>
    </source>
</evidence>
<name>A0A9P9WBB0_9PEZI</name>
<evidence type="ECO:0000256" key="2">
    <source>
        <dbReference type="ARBA" id="ARBA00022603"/>
    </source>
</evidence>
<dbReference type="PROSITE" id="PS51687">
    <property type="entry name" value="SAM_MT_RNA_M5U"/>
    <property type="match status" value="1"/>
</dbReference>
<feature type="domain" description="TRAM" evidence="19">
    <location>
        <begin position="159"/>
        <end position="220"/>
    </location>
</feature>
<dbReference type="FunFam" id="3.40.50.150:FF:000174">
    <property type="entry name" value="TRM2p tRNA methyltransferase"/>
    <property type="match status" value="1"/>
</dbReference>
<evidence type="ECO:0000313" key="21">
    <source>
        <dbReference type="Proteomes" id="UP000829685"/>
    </source>
</evidence>
<organism evidence="20 21">
    <name type="scientific">Neoarthrinium moseri</name>
    <dbReference type="NCBI Taxonomy" id="1658444"/>
    <lineage>
        <taxon>Eukaryota</taxon>
        <taxon>Fungi</taxon>
        <taxon>Dikarya</taxon>
        <taxon>Ascomycota</taxon>
        <taxon>Pezizomycotina</taxon>
        <taxon>Sordariomycetes</taxon>
        <taxon>Xylariomycetidae</taxon>
        <taxon>Amphisphaeriales</taxon>
        <taxon>Apiosporaceae</taxon>
        <taxon>Neoarthrinium</taxon>
    </lineage>
</organism>
<comment type="catalytic activity">
    <reaction evidence="9">
        <text>a 5'-end (N(7)-methyl 5'-triphosphoguanosine)-ribonucleoside in snoRNA + S-adenosyl-L-methionine = a 5'-end (N(2),N(7)-dimethyl 5'-triphosphoguanosine)-ribonucleoside in snoRNA + S-adenosyl-L-homocysteine + H(+)</text>
        <dbReference type="Rhea" id="RHEA:78475"/>
        <dbReference type="Rhea" id="RHEA-COMP:19086"/>
        <dbReference type="Rhea" id="RHEA-COMP:19088"/>
        <dbReference type="ChEBI" id="CHEBI:15378"/>
        <dbReference type="ChEBI" id="CHEBI:57856"/>
        <dbReference type="ChEBI" id="CHEBI:59789"/>
        <dbReference type="ChEBI" id="CHEBI:156461"/>
        <dbReference type="ChEBI" id="CHEBI:172880"/>
    </reaction>
    <physiologicalReaction direction="left-to-right" evidence="9">
        <dbReference type="Rhea" id="RHEA:78476"/>
    </physiologicalReaction>
</comment>
<evidence type="ECO:0000256" key="3">
    <source>
        <dbReference type="ARBA" id="ARBA00022679"/>
    </source>
</evidence>
<feature type="binding site" evidence="16">
    <location>
        <position position="435"/>
    </location>
    <ligand>
        <name>S-adenosyl-L-methionine</name>
        <dbReference type="ChEBI" id="CHEBI:59789"/>
    </ligand>
</feature>
<dbReference type="EMBL" id="JAFIMR010000050">
    <property type="protein sequence ID" value="KAI1855747.1"/>
    <property type="molecule type" value="Genomic_DNA"/>
</dbReference>
<evidence type="ECO:0000256" key="18">
    <source>
        <dbReference type="SAM" id="MobiDB-lite"/>
    </source>
</evidence>
<feature type="binding site" evidence="16">
    <location>
        <position position="474"/>
    </location>
    <ligand>
        <name>S-adenosyl-L-methionine</name>
        <dbReference type="ChEBI" id="CHEBI:59789"/>
    </ligand>
</feature>
<keyword evidence="5" id="KW-0819">tRNA processing</keyword>
<keyword evidence="3 16" id="KW-0808">Transferase</keyword>
<comment type="catalytic activity">
    <reaction evidence="8">
        <text>a 5'-end (N(2),N(7)-dimethyl 5'-triphosphoguanosine)-ribonucleoside in snoRNA + S-adenosyl-L-methionine = a 5'-end (N(2),N(2),N(7)-trimethyl 5'-triphosphoguanosine)-ribonucleoside in snoRNA + S-adenosyl-L-homocysteine + H(+)</text>
        <dbReference type="Rhea" id="RHEA:78507"/>
        <dbReference type="Rhea" id="RHEA-COMP:19088"/>
        <dbReference type="Rhea" id="RHEA-COMP:19090"/>
        <dbReference type="ChEBI" id="CHEBI:15378"/>
        <dbReference type="ChEBI" id="CHEBI:57856"/>
        <dbReference type="ChEBI" id="CHEBI:59789"/>
        <dbReference type="ChEBI" id="CHEBI:167623"/>
        <dbReference type="ChEBI" id="CHEBI:172880"/>
    </reaction>
    <physiologicalReaction direction="left-to-right" evidence="8">
        <dbReference type="Rhea" id="RHEA:78508"/>
    </physiologicalReaction>
</comment>
<dbReference type="AlphaFoldDB" id="A0A9P9WBB0"/>
<keyword evidence="2 16" id="KW-0489">Methyltransferase</keyword>
<evidence type="ECO:0000256" key="11">
    <source>
        <dbReference type="ARBA" id="ARBA00049075"/>
    </source>
</evidence>
<evidence type="ECO:0000256" key="17">
    <source>
        <dbReference type="PROSITE-ProRule" id="PRU10015"/>
    </source>
</evidence>
<evidence type="ECO:0000256" key="9">
    <source>
        <dbReference type="ARBA" id="ARBA00048740"/>
    </source>
</evidence>
<dbReference type="Gene3D" id="2.40.50.140">
    <property type="entry name" value="Nucleic acid-binding proteins"/>
    <property type="match status" value="1"/>
</dbReference>
<evidence type="ECO:0000256" key="6">
    <source>
        <dbReference type="ARBA" id="ARBA00025783"/>
    </source>
</evidence>
<dbReference type="PANTHER" id="PTHR11061:SF30">
    <property type="entry name" value="TRNA (URACIL(54)-C(5))-METHYLTRANSFERASE"/>
    <property type="match status" value="1"/>
</dbReference>
<comment type="catalytic activity">
    <reaction evidence="11">
        <text>a 5'-end (N(7)-methyl 5'-triphosphoguanosine)-ribonucleoside in snRNA + S-adenosyl-L-methionine = a 5'-end (N(2),N(7)-dimethyl 5'-triphosphoguanosine)-ribonucleoside in snRNA + S-adenosyl-L-homocysteine + H(+)</text>
        <dbReference type="Rhea" id="RHEA:78471"/>
        <dbReference type="Rhea" id="RHEA-COMP:19085"/>
        <dbReference type="Rhea" id="RHEA-COMP:19087"/>
        <dbReference type="ChEBI" id="CHEBI:15378"/>
        <dbReference type="ChEBI" id="CHEBI:57856"/>
        <dbReference type="ChEBI" id="CHEBI:59789"/>
        <dbReference type="ChEBI" id="CHEBI:156461"/>
        <dbReference type="ChEBI" id="CHEBI:172880"/>
    </reaction>
    <physiologicalReaction direction="left-to-right" evidence="11">
        <dbReference type="Rhea" id="RHEA:78472"/>
    </physiologicalReaction>
</comment>
<dbReference type="CDD" id="cd02440">
    <property type="entry name" value="AdoMet_MTases"/>
    <property type="match status" value="1"/>
</dbReference>
<keyword evidence="4 16" id="KW-0949">S-adenosyl-L-methionine</keyword>
<evidence type="ECO:0000256" key="13">
    <source>
        <dbReference type="ARBA" id="ARBA00052788"/>
    </source>
</evidence>
<dbReference type="InterPro" id="IPR030390">
    <property type="entry name" value="MeTrfase_TrmA_AS"/>
</dbReference>
<comment type="similarity">
    <text evidence="6">Belongs to the methyltransferase superfamily. Trimethylguanosine synthase family.</text>
</comment>
<dbReference type="SUPFAM" id="SSF50249">
    <property type="entry name" value="Nucleic acid-binding proteins"/>
    <property type="match status" value="1"/>
</dbReference>
<dbReference type="InterPro" id="IPR019012">
    <property type="entry name" value="RNA_cap_Gua-N2-MeTrfase"/>
</dbReference>
<feature type="region of interest" description="Disordered" evidence="18">
    <location>
        <begin position="312"/>
        <end position="332"/>
    </location>
</feature>
<proteinExistence type="inferred from homology"/>
<evidence type="ECO:0000256" key="5">
    <source>
        <dbReference type="ARBA" id="ARBA00022694"/>
    </source>
</evidence>
<evidence type="ECO:0000256" key="14">
    <source>
        <dbReference type="ARBA" id="ARBA00054700"/>
    </source>
</evidence>
<comment type="caution">
    <text evidence="20">The sequence shown here is derived from an EMBL/GenBank/DDBJ whole genome shotgun (WGS) entry which is preliminary data.</text>
</comment>
<dbReference type="InterPro" id="IPR030391">
    <property type="entry name" value="MeTrfase_TrmA_CS"/>
</dbReference>
<feature type="binding site" evidence="16">
    <location>
        <position position="544"/>
    </location>
    <ligand>
        <name>S-adenosyl-L-methionine</name>
        <dbReference type="ChEBI" id="CHEBI:59789"/>
    </ligand>
</feature>
<gene>
    <name evidence="20" type="ORF">JX265_012192</name>
</gene>
<dbReference type="GO" id="GO:0036261">
    <property type="term" value="P:7-methylguanosine cap hypermethylation"/>
    <property type="evidence" value="ECO:0007669"/>
    <property type="project" value="InterPro"/>
</dbReference>
<dbReference type="EC" id="2.1.1.35" evidence="7"/>
<comment type="similarity">
    <text evidence="16">Belongs to the class I-like SAM-binding methyltransferase superfamily. RNA M5U methyltransferase family.</text>
</comment>
<dbReference type="InterPro" id="IPR002792">
    <property type="entry name" value="TRAM_dom"/>
</dbReference>
<comment type="catalytic activity">
    <reaction evidence="13">
        <text>uridine(54) in tRNA + S-adenosyl-L-methionine = 5-methyluridine(54) in tRNA + S-adenosyl-L-homocysteine + H(+)</text>
        <dbReference type="Rhea" id="RHEA:42712"/>
        <dbReference type="Rhea" id="RHEA-COMP:10167"/>
        <dbReference type="Rhea" id="RHEA-COMP:10193"/>
        <dbReference type="ChEBI" id="CHEBI:15378"/>
        <dbReference type="ChEBI" id="CHEBI:57856"/>
        <dbReference type="ChEBI" id="CHEBI:59789"/>
        <dbReference type="ChEBI" id="CHEBI:65315"/>
        <dbReference type="ChEBI" id="CHEBI:74447"/>
        <dbReference type="EC" id="2.1.1.35"/>
    </reaction>
</comment>
<dbReference type="GO" id="GO:0008033">
    <property type="term" value="P:tRNA processing"/>
    <property type="evidence" value="ECO:0007669"/>
    <property type="project" value="UniProtKB-KW"/>
</dbReference>
<comment type="function">
    <text evidence="14">Catalyzes the formation of 5-methyl-uridine at position 54 (m5U54) in all tRNA. May also have a role in tRNA stabilization or maturation.</text>
</comment>
<dbReference type="PANTHER" id="PTHR11061">
    <property type="entry name" value="RNA M5U METHYLTRANSFERASE"/>
    <property type="match status" value="1"/>
</dbReference>
<accession>A0A9P9WBB0</accession>
<feature type="binding site" evidence="16">
    <location>
        <position position="495"/>
    </location>
    <ligand>
        <name>S-adenosyl-L-methionine</name>
        <dbReference type="ChEBI" id="CHEBI:59789"/>
    </ligand>
</feature>
<dbReference type="FunFam" id="2.40.50.140:FF:000201">
    <property type="entry name" value="TRM2p tRNA methyltransferase"/>
    <property type="match status" value="1"/>
</dbReference>
<protein>
    <recommendedName>
        <fullName evidence="1">Trimethylguanosine synthase</fullName>
        <ecNumber evidence="7">2.1.1.35</ecNumber>
    </recommendedName>
    <alternativeName>
        <fullName evidence="12">Cap-specific guanine-N(2) methyltransferase</fullName>
    </alternativeName>
    <alternativeName>
        <fullName evidence="15">tRNA (uracil(54)-C(5))-methyltransferase</fullName>
    </alternativeName>
</protein>
<dbReference type="Gene3D" id="3.40.50.150">
    <property type="entry name" value="Vaccinia Virus protein VP39"/>
    <property type="match status" value="2"/>
</dbReference>
<dbReference type="GO" id="GO:0030697">
    <property type="term" value="F:tRNA (uracil(54)-C5)-methyltransferase activity, S-adenosyl methionine-dependent"/>
    <property type="evidence" value="ECO:0007669"/>
    <property type="project" value="UniProtKB-EC"/>
</dbReference>
<dbReference type="PROSITE" id="PS01231">
    <property type="entry name" value="TRMA_2"/>
    <property type="match status" value="1"/>
</dbReference>
<dbReference type="InterPro" id="IPR012340">
    <property type="entry name" value="NA-bd_OB-fold"/>
</dbReference>
<evidence type="ECO:0000256" key="15">
    <source>
        <dbReference type="ARBA" id="ARBA00070108"/>
    </source>
</evidence>
<evidence type="ECO:0000256" key="7">
    <source>
        <dbReference type="ARBA" id="ARBA00033763"/>
    </source>
</evidence>
<dbReference type="Proteomes" id="UP000829685">
    <property type="component" value="Unassembled WGS sequence"/>
</dbReference>
<feature type="active site" description="Nucleophile" evidence="16">
    <location>
        <position position="571"/>
    </location>
</feature>
<comment type="catalytic activity">
    <reaction evidence="10">
        <text>a 5'-end (N(2),N(7)-dimethyl 5'-triphosphoguanosine)-ribonucleoside in snRNA + S-adenosyl-L-methionine = a 5'-end (N(2),N(2),N(7)-trimethyl 5'-triphosphoguanosine)-ribonucleoside in snRNA + S-adenosyl-L-homocysteine + H(+)</text>
        <dbReference type="Rhea" id="RHEA:78479"/>
        <dbReference type="Rhea" id="RHEA-COMP:19087"/>
        <dbReference type="Rhea" id="RHEA-COMP:19089"/>
        <dbReference type="ChEBI" id="CHEBI:15378"/>
        <dbReference type="ChEBI" id="CHEBI:57856"/>
        <dbReference type="ChEBI" id="CHEBI:59789"/>
        <dbReference type="ChEBI" id="CHEBI:167623"/>
        <dbReference type="ChEBI" id="CHEBI:172880"/>
    </reaction>
    <physiologicalReaction direction="left-to-right" evidence="10">
        <dbReference type="Rhea" id="RHEA:78480"/>
    </physiologicalReaction>
</comment>
<reference evidence="20" key="1">
    <citation type="submission" date="2021-03" db="EMBL/GenBank/DDBJ databases">
        <title>Revisited historic fungal species revealed as producer of novel bioactive compounds through whole genome sequencing and comparative genomics.</title>
        <authorList>
            <person name="Vignolle G.A."/>
            <person name="Hochenegger N."/>
            <person name="Mach R.L."/>
            <person name="Mach-Aigner A.R."/>
            <person name="Javad Rahimi M."/>
            <person name="Salim K.A."/>
            <person name="Chan C.M."/>
            <person name="Lim L.B.L."/>
            <person name="Cai F."/>
            <person name="Druzhinina I.S."/>
            <person name="U'Ren J.M."/>
            <person name="Derntl C."/>
        </authorList>
    </citation>
    <scope>NUCLEOTIDE SEQUENCE</scope>
    <source>
        <strain evidence="20">TUCIM 5799</strain>
    </source>
</reference>
<sequence length="647" mass="71791">MRLNLSLPARIFLSGSRPLVSPSIQFRSFSAMASHKAEDPSAALRQAAEKHDQGSLLPNAAADPFAALTEEPERDPQAELKKRLRQVSEAPEQERQAVLKRVLPQETIGNFKKRLKKRERDMTSGWHDQVLAKDIDALLASQKAASEGTADEPAEQETLPAEGSVVELDVVELSSTGDGLAQEKGYKRVYTVPFTVPGDTVKVKVYRHQREGYSVADLISVTKPSPLRDDSRISCKYFASCAGCQFQMLDYDEQLKLKRRIVEKAFRNFSQLPPELVPTVLPTIGSPLQYGYRTKLTPHFDGPPGWNRRNAKGAKPRFQERPNVGFKPKTGRQTMDIEDCPIATDAVRKGMKQERARIDHEFTEYVKGATVLLRESTKRVSTNGSASPSPIPDDAIQVETEQFTDYKTCITDSNAISTEYIDDHVFHNTAGAFFQNNNSILPVFTEHIRQNVLPPSQNEATDPSSRIKYLVDAYSGTGLFTITLSSVFESSTGIDIDDKAIASARRNAEANNMPSKQAKFIAADARDLFWNMAYPADQTVVILDPPRKGCDTNFLGQLLNFGPKRVVYVSCNVHTQARDVGILVRGETGNREVDAEIAAKNGKKIRYDIESLRGFDFFPQTGHVEGLCILNRVEAPNTQEGEAPAAE</sequence>